<reference evidence="1" key="1">
    <citation type="submission" date="2015-06" db="EMBL/GenBank/DDBJ databases">
        <authorList>
            <person name="Hoefler B.C."/>
            <person name="Straight P.D."/>
        </authorList>
    </citation>
    <scope>NUCLEOTIDE SEQUENCE</scope>
</reference>
<name>A0A0K8UTB6_BACLA</name>
<dbReference type="EMBL" id="GDHF01022377">
    <property type="protein sequence ID" value="JAI29937.1"/>
    <property type="molecule type" value="Transcribed_RNA"/>
</dbReference>
<evidence type="ECO:0008006" key="2">
    <source>
        <dbReference type="Google" id="ProtNLM"/>
    </source>
</evidence>
<protein>
    <recommendedName>
        <fullName evidence="2">ATP-dependent DNA helicase PIF1</fullName>
    </recommendedName>
</protein>
<organism evidence="1">
    <name type="scientific">Bactrocera latifrons</name>
    <name type="common">Malaysian fruit fly</name>
    <name type="synonym">Chaetodacus latifrons</name>
    <dbReference type="NCBI Taxonomy" id="174628"/>
    <lineage>
        <taxon>Eukaryota</taxon>
        <taxon>Metazoa</taxon>
        <taxon>Ecdysozoa</taxon>
        <taxon>Arthropoda</taxon>
        <taxon>Hexapoda</taxon>
        <taxon>Insecta</taxon>
        <taxon>Pterygota</taxon>
        <taxon>Neoptera</taxon>
        <taxon>Endopterygota</taxon>
        <taxon>Diptera</taxon>
        <taxon>Brachycera</taxon>
        <taxon>Muscomorpha</taxon>
        <taxon>Tephritoidea</taxon>
        <taxon>Tephritidae</taxon>
        <taxon>Bactrocera</taxon>
        <taxon>Bactrocera</taxon>
    </lineage>
</organism>
<dbReference type="Gene3D" id="3.40.50.300">
    <property type="entry name" value="P-loop containing nucleotide triphosphate hydrolases"/>
    <property type="match status" value="1"/>
</dbReference>
<feature type="non-terminal residue" evidence="1">
    <location>
        <position position="183"/>
    </location>
</feature>
<accession>A0A0K8UTB6</accession>
<dbReference type="InterPro" id="IPR027417">
    <property type="entry name" value="P-loop_NTPase"/>
</dbReference>
<feature type="non-terminal residue" evidence="1">
    <location>
        <position position="1"/>
    </location>
</feature>
<gene>
    <name evidence="1" type="ORF">c1_g2_i3</name>
</gene>
<evidence type="ECO:0000313" key="1">
    <source>
        <dbReference type="EMBL" id="JAI29937.1"/>
    </source>
</evidence>
<proteinExistence type="predicted"/>
<dbReference type="SUPFAM" id="SSF52540">
    <property type="entry name" value="P-loop containing nucleoside triphosphate hydrolases"/>
    <property type="match status" value="1"/>
</dbReference>
<dbReference type="AlphaFoldDB" id="A0A0K8UTB6"/>
<sequence length="183" mass="20717">SSGSESTVVRLWMKFAEPRVGSFARSKQPHSRNADWTPIMSMVRSFQYKRTEQITIECRQFPVIPAEAITIHKSQGGTYAQVTVHLEGRISRSALYVGCSRATNANGLYIMEQRLDIYYQNVKSLNKHIADIRSDKLICSADILCFAETWTLSQEEFPIEGYNPIARLDGETRSSPRRPANGL</sequence>
<dbReference type="CDD" id="cd18809">
    <property type="entry name" value="SF1_C_RecD"/>
    <property type="match status" value="1"/>
</dbReference>